<accession>A0A2M9BR32</accession>
<dbReference type="Proteomes" id="UP000228535">
    <property type="component" value="Unassembled WGS sequence"/>
</dbReference>
<dbReference type="OrthoDB" id="72471at2"/>
<evidence type="ECO:0000313" key="1">
    <source>
        <dbReference type="EMBL" id="PJJ60362.1"/>
    </source>
</evidence>
<comment type="caution">
    <text evidence="1">The sequence shown here is derived from an EMBL/GenBank/DDBJ whole genome shotgun (WGS) entry which is preliminary data.</text>
</comment>
<sequence>MLAAVRATRKTVTRRRIVAFSDLNEHPEHFRFLGLHHDRALFEPTSPGTHPRAVEPVVCPFGHPGTRLQVLEDPEIMLEVLSVRAEQVQQITEAGAQAEGVIAERGESARQAFCALITSIYPLVWVRNEWVWVVEFRRVQ</sequence>
<reference evidence="1 2" key="1">
    <citation type="submission" date="2017-11" db="EMBL/GenBank/DDBJ databases">
        <title>Genomic Encyclopedia of Archaeal and Bacterial Type Strains, Phase II (KMG-II): From Individual Species to Whole Genera.</title>
        <authorList>
            <person name="Goeker M."/>
        </authorList>
    </citation>
    <scope>NUCLEOTIDE SEQUENCE [LARGE SCALE GENOMIC DNA]</scope>
    <source>
        <strain evidence="1 2">DSM 11115</strain>
    </source>
</reference>
<protein>
    <recommendedName>
        <fullName evidence="3">ASCH domain-containing protein</fullName>
    </recommendedName>
</protein>
<dbReference type="AlphaFoldDB" id="A0A2M9BR32"/>
<dbReference type="RefSeq" id="WP_100336014.1">
    <property type="nucleotide sequence ID" value="NZ_PGFA01000001.1"/>
</dbReference>
<dbReference type="EMBL" id="PGFA01000001">
    <property type="protein sequence ID" value="PJJ60362.1"/>
    <property type="molecule type" value="Genomic_DNA"/>
</dbReference>
<organism evidence="1 2">
    <name type="scientific">Hymenobacter chitinivorans DSM 11115</name>
    <dbReference type="NCBI Taxonomy" id="1121954"/>
    <lineage>
        <taxon>Bacteria</taxon>
        <taxon>Pseudomonadati</taxon>
        <taxon>Bacteroidota</taxon>
        <taxon>Cytophagia</taxon>
        <taxon>Cytophagales</taxon>
        <taxon>Hymenobacteraceae</taxon>
        <taxon>Hymenobacter</taxon>
    </lineage>
</organism>
<name>A0A2M9BR32_9BACT</name>
<proteinExistence type="predicted"/>
<evidence type="ECO:0008006" key="3">
    <source>
        <dbReference type="Google" id="ProtNLM"/>
    </source>
</evidence>
<evidence type="ECO:0000313" key="2">
    <source>
        <dbReference type="Proteomes" id="UP000228535"/>
    </source>
</evidence>
<keyword evidence="2" id="KW-1185">Reference proteome</keyword>
<gene>
    <name evidence="1" type="ORF">CLV45_1787</name>
</gene>